<keyword evidence="15" id="KW-1185">Reference proteome</keyword>
<dbReference type="Proteomes" id="UP000239522">
    <property type="component" value="Unassembled WGS sequence"/>
</dbReference>
<dbReference type="Pfam" id="PF07715">
    <property type="entry name" value="Plug"/>
    <property type="match status" value="1"/>
</dbReference>
<keyword evidence="3 10" id="KW-1134">Transmembrane beta strand</keyword>
<dbReference type="PANTHER" id="PTHR30069:SF29">
    <property type="entry name" value="HEMOGLOBIN AND HEMOGLOBIN-HAPTOGLOBIN-BINDING PROTEIN 1-RELATED"/>
    <property type="match status" value="1"/>
</dbReference>
<feature type="domain" description="TonB-dependent receptor plug" evidence="13">
    <location>
        <begin position="211"/>
        <end position="313"/>
    </location>
</feature>
<dbReference type="InterPro" id="IPR037066">
    <property type="entry name" value="Plug_dom_sf"/>
</dbReference>
<dbReference type="InterPro" id="IPR039426">
    <property type="entry name" value="TonB-dep_rcpt-like"/>
</dbReference>
<dbReference type="InterPro" id="IPR008969">
    <property type="entry name" value="CarboxyPept-like_regulatory"/>
</dbReference>
<comment type="similarity">
    <text evidence="10 11">Belongs to the TonB-dependent receptor family.</text>
</comment>
<dbReference type="OrthoDB" id="9768177at2"/>
<evidence type="ECO:0000259" key="13">
    <source>
        <dbReference type="Pfam" id="PF07715"/>
    </source>
</evidence>
<keyword evidence="8" id="KW-0675">Receptor</keyword>
<comment type="subcellular location">
    <subcellularLocation>
        <location evidence="1 10">Cell outer membrane</location>
        <topology evidence="1 10">Multi-pass membrane protein</topology>
    </subcellularLocation>
</comment>
<dbReference type="NCBIfam" id="TIGR04057">
    <property type="entry name" value="SusC_RagA_signa"/>
    <property type="match status" value="1"/>
</dbReference>
<evidence type="ECO:0000313" key="14">
    <source>
        <dbReference type="EMBL" id="PQB03207.1"/>
    </source>
</evidence>
<dbReference type="SUPFAM" id="SSF56935">
    <property type="entry name" value="Porins"/>
    <property type="match status" value="1"/>
</dbReference>
<gene>
    <name evidence="14" type="ORF">BST83_18020</name>
</gene>
<name>A0A2S7KKR6_9FLAO</name>
<evidence type="ECO:0000256" key="11">
    <source>
        <dbReference type="RuleBase" id="RU003357"/>
    </source>
</evidence>
<dbReference type="Gene3D" id="2.60.40.1120">
    <property type="entry name" value="Carboxypeptidase-like, regulatory domain"/>
    <property type="match status" value="1"/>
</dbReference>
<dbReference type="InterPro" id="IPR023997">
    <property type="entry name" value="TonB-dep_OMP_SusC/RagA_CS"/>
</dbReference>
<dbReference type="GO" id="GO:0044718">
    <property type="term" value="P:siderophore transmembrane transport"/>
    <property type="evidence" value="ECO:0007669"/>
    <property type="project" value="TreeGrafter"/>
</dbReference>
<dbReference type="AlphaFoldDB" id="A0A2S7KKR6"/>
<dbReference type="SUPFAM" id="SSF49464">
    <property type="entry name" value="Carboxypeptidase regulatory domain-like"/>
    <property type="match status" value="1"/>
</dbReference>
<proteinExistence type="inferred from homology"/>
<dbReference type="PANTHER" id="PTHR30069">
    <property type="entry name" value="TONB-DEPENDENT OUTER MEMBRANE RECEPTOR"/>
    <property type="match status" value="1"/>
</dbReference>
<protein>
    <submittedName>
        <fullName evidence="14">SusC/RagA family TonB-linked outer membrane protein</fullName>
    </submittedName>
</protein>
<evidence type="ECO:0000259" key="12">
    <source>
        <dbReference type="Pfam" id="PF00593"/>
    </source>
</evidence>
<dbReference type="NCBIfam" id="TIGR04056">
    <property type="entry name" value="OMP_RagA_SusC"/>
    <property type="match status" value="1"/>
</dbReference>
<keyword evidence="2 10" id="KW-0813">Transport</keyword>
<dbReference type="Gene3D" id="2.170.130.10">
    <property type="entry name" value="TonB-dependent receptor, plug domain"/>
    <property type="match status" value="1"/>
</dbReference>
<organism evidence="14 15">
    <name type="scientific">Polaribacter filamentus</name>
    <dbReference type="NCBI Taxonomy" id="53483"/>
    <lineage>
        <taxon>Bacteria</taxon>
        <taxon>Pseudomonadati</taxon>
        <taxon>Bacteroidota</taxon>
        <taxon>Flavobacteriia</taxon>
        <taxon>Flavobacteriales</taxon>
        <taxon>Flavobacteriaceae</taxon>
    </lineage>
</organism>
<dbReference type="InterPro" id="IPR036942">
    <property type="entry name" value="Beta-barrel_TonB_sf"/>
</dbReference>
<dbReference type="PROSITE" id="PS52016">
    <property type="entry name" value="TONB_DEPENDENT_REC_3"/>
    <property type="match status" value="1"/>
</dbReference>
<accession>A0A2S7KKR6</accession>
<reference evidence="14 15" key="1">
    <citation type="submission" date="2016-11" db="EMBL/GenBank/DDBJ databases">
        <title>Trade-off between light-utilization and light-protection in marine flavobacteria.</title>
        <authorList>
            <person name="Kumagai Y."/>
        </authorList>
    </citation>
    <scope>NUCLEOTIDE SEQUENCE [LARGE SCALE GENOMIC DNA]</scope>
    <source>
        <strain evidence="14 15">ATCC 700397</strain>
    </source>
</reference>
<evidence type="ECO:0000256" key="10">
    <source>
        <dbReference type="PROSITE-ProRule" id="PRU01360"/>
    </source>
</evidence>
<evidence type="ECO:0000256" key="9">
    <source>
        <dbReference type="ARBA" id="ARBA00023237"/>
    </source>
</evidence>
<dbReference type="GO" id="GO:0009279">
    <property type="term" value="C:cell outer membrane"/>
    <property type="evidence" value="ECO:0007669"/>
    <property type="project" value="UniProtKB-SubCell"/>
</dbReference>
<dbReference type="Pfam" id="PF13715">
    <property type="entry name" value="CarbopepD_reg_2"/>
    <property type="match status" value="1"/>
</dbReference>
<evidence type="ECO:0000256" key="3">
    <source>
        <dbReference type="ARBA" id="ARBA00022452"/>
    </source>
</evidence>
<keyword evidence="5" id="KW-0732">Signal</keyword>
<evidence type="ECO:0000313" key="15">
    <source>
        <dbReference type="Proteomes" id="UP000239522"/>
    </source>
</evidence>
<evidence type="ECO:0000256" key="8">
    <source>
        <dbReference type="ARBA" id="ARBA00023170"/>
    </source>
</evidence>
<keyword evidence="7 10" id="KW-0472">Membrane</keyword>
<evidence type="ECO:0000256" key="4">
    <source>
        <dbReference type="ARBA" id="ARBA00022692"/>
    </source>
</evidence>
<keyword evidence="9 10" id="KW-0998">Cell outer membrane</keyword>
<keyword evidence="6 11" id="KW-0798">TonB box</keyword>
<keyword evidence="4 10" id="KW-0812">Transmembrane</keyword>
<dbReference type="GO" id="GO:0015344">
    <property type="term" value="F:siderophore uptake transmembrane transporter activity"/>
    <property type="evidence" value="ECO:0007669"/>
    <property type="project" value="TreeGrafter"/>
</dbReference>
<evidence type="ECO:0000256" key="7">
    <source>
        <dbReference type="ARBA" id="ARBA00023136"/>
    </source>
</evidence>
<feature type="domain" description="TonB-dependent receptor-like beta-barrel" evidence="12">
    <location>
        <begin position="483"/>
        <end position="850"/>
    </location>
</feature>
<evidence type="ECO:0000256" key="6">
    <source>
        <dbReference type="ARBA" id="ARBA00023077"/>
    </source>
</evidence>
<sequence>MKAFVFLFCTLSFALSPKDGFSQDAKITIEKDKKISISKVFELINEQTDYTFVYRYDLIKDAPKLQLKKGVIKASVLLKQCLSPINFTYEFTENNTILVKKMKINTLNTQENKKEKEAKIKITGLVTDEAGVPLPGASVLEKGTPNGVSTDFDGNYTISVTDENAILVAAYIGYATKEVAVLGKTEINFALKEDAAKLDEIVIIGYGSVAKKDLTGAVGVVDNINERPVTSTAAGLQGSVSGVTISSTGGDPTAQPNVQIRGLGTVNNESPLYVVDGVPYFGGPINPFDIASISILKDASSQAIYGVRAAGGVILITTKKGKNGKLSFDFNSFNTMITAKQPKALSAADRVKYLTQAGFDTTSNPVEYSTVDRTNWVDEIFRTGVVQNYDLGVRGGDDKYTFASSIGYNKTEGTLINTNADRLTFRLNSSFKVNDKLKIGENIYYTRTTGNSVFTGTTDENGGQSYNGIIAQAIKTNPSIAVYDADGNYNDLLSVSTINPVSTLNRLDIEDVNQDFFANIYFDYKILDNLILKSSFGINSKTRNFQQFNPKSPEVSKTRTDQNSLDFLTGEQQDWSLETTLSYNETFKDVHNLTLLAGNTLQRFQSNLFSITGRDFSSELPNLRQLVNATAWTKPLTAFNSNSLVSYFGRAIYDYDSKYILTASLRADGTSKLPSAASDNTWGTFPSVAVAWRMSNENFLKENKTISNLKLRASWGIIGNINSLDNYPTDIRLATVNTILGADDNNFLSGLALDGRSNSNIKWELTKSLNFGTDISLANGLSLTGDYFIKTTDDMLLRLQGSTLEGIGQFPFVNGGSVENKGFELSLNYQKTKGDFTYKLSGNLSKIDNKLKSVSNDSSIPHIDGYNVASHTPLLTEIGESLFSFYVLETDGIFQTDAEATAYTVQPNAVAGDLKFIDHNNDGRINDDDRVTVGSAFPDITYAFNADFNYKNFDMRIFLQGVSGSSAYNGFKLTTVYPNQTSVGPEANLSADAIDTWSPTNTGSSNFRLGGAGDNLRPSDFWIEDTSYLRLKNITVGYTFPELKGISRLRIYVAGENLFTITDYSGLDPEVGNRGLDGGQYPVATTYTIGLNVGF</sequence>
<dbReference type="InterPro" id="IPR023996">
    <property type="entry name" value="TonB-dep_OMP_SusC/RagA"/>
</dbReference>
<dbReference type="Gene3D" id="2.40.170.20">
    <property type="entry name" value="TonB-dependent receptor, beta-barrel domain"/>
    <property type="match status" value="1"/>
</dbReference>
<evidence type="ECO:0000256" key="1">
    <source>
        <dbReference type="ARBA" id="ARBA00004571"/>
    </source>
</evidence>
<dbReference type="EMBL" id="MQUA01000014">
    <property type="protein sequence ID" value="PQB03207.1"/>
    <property type="molecule type" value="Genomic_DNA"/>
</dbReference>
<dbReference type="InterPro" id="IPR012910">
    <property type="entry name" value="Plug_dom"/>
</dbReference>
<dbReference type="Pfam" id="PF00593">
    <property type="entry name" value="TonB_dep_Rec_b-barrel"/>
    <property type="match status" value="1"/>
</dbReference>
<dbReference type="InterPro" id="IPR000531">
    <property type="entry name" value="Beta-barrel_TonB"/>
</dbReference>
<evidence type="ECO:0000256" key="5">
    <source>
        <dbReference type="ARBA" id="ARBA00022729"/>
    </source>
</evidence>
<comment type="caution">
    <text evidence="14">The sequence shown here is derived from an EMBL/GenBank/DDBJ whole genome shotgun (WGS) entry which is preliminary data.</text>
</comment>
<evidence type="ECO:0000256" key="2">
    <source>
        <dbReference type="ARBA" id="ARBA00022448"/>
    </source>
</evidence>